<evidence type="ECO:0000313" key="5">
    <source>
        <dbReference type="EMBL" id="SFD00517.1"/>
    </source>
</evidence>
<dbReference type="EMBL" id="FNVB01000005">
    <property type="protein sequence ID" value="SEG76839.1"/>
    <property type="molecule type" value="Genomic_DNA"/>
</dbReference>
<dbReference type="Pfam" id="PF24879">
    <property type="entry name" value="DUF7737"/>
    <property type="match status" value="1"/>
</dbReference>
<name>A0A1H6CUS8_9PSEU</name>
<evidence type="ECO:0000259" key="1">
    <source>
        <dbReference type="Pfam" id="PF13569"/>
    </source>
</evidence>
<reference evidence="4" key="1">
    <citation type="submission" date="2016-10" db="EMBL/GenBank/DDBJ databases">
        <authorList>
            <person name="de Groot N.N."/>
        </authorList>
    </citation>
    <scope>NUCLEOTIDE SEQUENCE [LARGE SCALE GENOMIC DNA]</scope>
    <source>
        <strain evidence="4">ATCC 20501</strain>
    </source>
</reference>
<evidence type="ECO:0000313" key="7">
    <source>
        <dbReference type="Proteomes" id="UP000236729"/>
    </source>
</evidence>
<accession>A0A1H6CUS8</accession>
<reference evidence="6 7" key="2">
    <citation type="submission" date="2016-10" db="EMBL/GenBank/DDBJ databases">
        <authorList>
            <person name="Varghese N."/>
            <person name="Submissions S."/>
        </authorList>
    </citation>
    <scope>NUCLEOTIDE SEQUENCE [LARGE SCALE GENOMIC DNA]</scope>
    <source>
        <strain evidence="7">ATCC 20501</strain>
        <strain evidence="5 6">CGMCC 4.3529</strain>
    </source>
</reference>
<dbReference type="AlphaFoldDB" id="A0A1H6CUS8"/>
<feature type="domain" description="DUF4132" evidence="1">
    <location>
        <begin position="479"/>
        <end position="641"/>
    </location>
</feature>
<dbReference type="Pfam" id="PF13569">
    <property type="entry name" value="DUF4132"/>
    <property type="match status" value="1"/>
</dbReference>
<keyword evidence="6" id="KW-1185">Reference proteome</keyword>
<evidence type="ECO:0000313" key="4">
    <source>
        <dbReference type="EMBL" id="SEG76839.1"/>
    </source>
</evidence>
<feature type="domain" description="DUF5724" evidence="2">
    <location>
        <begin position="376"/>
        <end position="441"/>
    </location>
</feature>
<dbReference type="Proteomes" id="UP000199690">
    <property type="component" value="Unassembled WGS sequence"/>
</dbReference>
<evidence type="ECO:0000259" key="2">
    <source>
        <dbReference type="Pfam" id="PF18991"/>
    </source>
</evidence>
<dbReference type="InterPro" id="IPR056639">
    <property type="entry name" value="DUF7737"/>
</dbReference>
<evidence type="ECO:0000313" key="6">
    <source>
        <dbReference type="Proteomes" id="UP000199690"/>
    </source>
</evidence>
<dbReference type="EMBL" id="FOME01000002">
    <property type="protein sequence ID" value="SFD00517.1"/>
    <property type="molecule type" value="Genomic_DNA"/>
</dbReference>
<evidence type="ECO:0008006" key="8">
    <source>
        <dbReference type="Google" id="ProtNLM"/>
    </source>
</evidence>
<dbReference type="InterPro" id="IPR043782">
    <property type="entry name" value="DUF5724"/>
</dbReference>
<dbReference type="InterPro" id="IPR025406">
    <property type="entry name" value="DUF4132"/>
</dbReference>
<evidence type="ECO:0000259" key="3">
    <source>
        <dbReference type="Pfam" id="PF24879"/>
    </source>
</evidence>
<dbReference type="Proteomes" id="UP000236729">
    <property type="component" value="Unassembled WGS sequence"/>
</dbReference>
<gene>
    <name evidence="4" type="ORF">SAMN02982929_03576</name>
    <name evidence="5" type="ORF">SAMN05216506_102170</name>
</gene>
<dbReference type="Pfam" id="PF18991">
    <property type="entry name" value="DUF5724"/>
    <property type="match status" value="1"/>
</dbReference>
<feature type="domain" description="DUF7737" evidence="3">
    <location>
        <begin position="735"/>
        <end position="837"/>
    </location>
</feature>
<proteinExistence type="predicted"/>
<organism evidence="4 7">
    <name type="scientific">Saccharopolyspora kobensis</name>
    <dbReference type="NCBI Taxonomy" id="146035"/>
    <lineage>
        <taxon>Bacteria</taxon>
        <taxon>Bacillati</taxon>
        <taxon>Actinomycetota</taxon>
        <taxon>Actinomycetes</taxon>
        <taxon>Pseudonocardiales</taxon>
        <taxon>Pseudonocardiaceae</taxon>
        <taxon>Saccharopolyspora</taxon>
    </lineage>
</organism>
<accession>A0A1I1NSJ0</accession>
<protein>
    <recommendedName>
        <fullName evidence="8">DUF4132 domain-containing protein</fullName>
    </recommendedName>
</protein>
<sequence length="846" mass="92279">MVARDIPESYVDLVREQHELLRPLVDQVRMLAKAHDRTGLRATAAEILLRIERGDYELLGNLKPHVGDIVAELDELYDASFPVGRPDDVADLLAAPWPSARRKALLAEFLGRDVWKHLFLDEVAEKAIAAADVHLLRVLVFTPLGTLRRKTVARILDALHRSGALDAAVVERAFADDRRLGYAISGRSPLDEDATGSPLACVDAVRDHVDALTWRLVSAPTPAAWREFPDGLAPRGLRFVQAALAWRGDARVTGHLGAAELTDEERADLLDLLRDRPVEEQRRVFGWRLGAGDADSLLPLFGLESAARLLRLICAMPAGAVTRQDRAGFIGAIEEAGADVAQQLLVLVPNELVAAVMGWNRAEVLTRFKRNALQGIAAFGLLPLVPGETVLDRYLVLRESAKKGAKLGPNRRHSHAAAIEVALDHLAQVGGFEDASRLEWDCEARIATETPMEAEVGDYRIALRFDGADPALTVNRGSKVLKSVPAAVRADPGYRELRENQKRLQEQARRMRTGLVERLVATAGALAPDELARLLSLPAGAAMLPALLWRDRNDVIGLLDQVDTTGPVTAVHPLELHERQVLADWQERIVRSRLRQPVKQVFRELYVLTPAELAAGEVSRRFAGQKVNGKVAVQLLSGRGWSTHGEHADHQATRDLGDGLTAALRCEFDGYFGMGPVLVGELRFLTGAHRRVGGTPVPLGDVPRVVFSEVMRDLDLVVSVAGMEPEAELSEARAASRAQLLAALIADLGLDRVTVEGRVAVVRGTRATYRVHLTSGSIHVQPGGHLCVVPASFGATAHRRLFLPFSDEDRMTSVVLSKVLLLAEDEKISDPSILSQLDSLTAEPSN</sequence>